<feature type="compositionally biased region" description="Basic and acidic residues" evidence="1">
    <location>
        <begin position="52"/>
        <end position="63"/>
    </location>
</feature>
<dbReference type="PATRIC" id="fig|467210.3.peg.2806"/>
<reference evidence="3" key="1">
    <citation type="submission" date="2016-01" db="EMBL/GenBank/DDBJ databases">
        <authorList>
            <person name="Mitreva M."/>
            <person name="Pepin K.H."/>
            <person name="Mihindukulasuriya K.A."/>
            <person name="Fulton R."/>
            <person name="Fronick C."/>
            <person name="O'Laughlin M."/>
            <person name="Miner T."/>
            <person name="Herter B."/>
            <person name="Rosa B.A."/>
            <person name="Cordes M."/>
            <person name="Tomlinson C."/>
            <person name="Wollam A."/>
            <person name="Palsikar V.B."/>
            <person name="Mardis E.R."/>
            <person name="Wilson R.K."/>
        </authorList>
    </citation>
    <scope>NUCLEOTIDE SEQUENCE [LARGE SCALE GENOMIC DNA]</scope>
    <source>
        <strain evidence="3">DNF00896</strain>
    </source>
</reference>
<accession>A0A133ZBW8</accession>
<comment type="caution">
    <text evidence="2">The sequence shown here is derived from an EMBL/GenBank/DDBJ whole genome shotgun (WGS) entry which is preliminary data.</text>
</comment>
<dbReference type="OrthoDB" id="1955477at2"/>
<organism evidence="2 3">
    <name type="scientific">Lachnoanaerobaculum saburreum</name>
    <dbReference type="NCBI Taxonomy" id="467210"/>
    <lineage>
        <taxon>Bacteria</taxon>
        <taxon>Bacillati</taxon>
        <taxon>Bacillota</taxon>
        <taxon>Clostridia</taxon>
        <taxon>Lachnospirales</taxon>
        <taxon>Lachnospiraceae</taxon>
        <taxon>Lachnoanaerobaculum</taxon>
    </lineage>
</organism>
<sequence>MYPNLYRTRGLPRTLSANTKGFFNGLIGQKKPENDTEMIQNYRRYRHTSGNGRKERTHAKNEQETAAGMVFFPAASESREFHLRSYHIQ</sequence>
<keyword evidence="3" id="KW-1185">Reference proteome</keyword>
<evidence type="ECO:0000313" key="2">
    <source>
        <dbReference type="EMBL" id="KXB52911.1"/>
    </source>
</evidence>
<proteinExistence type="predicted"/>
<name>A0A133ZBW8_9FIRM</name>
<dbReference type="Proteomes" id="UP000070394">
    <property type="component" value="Unassembled WGS sequence"/>
</dbReference>
<protein>
    <submittedName>
        <fullName evidence="2">Uncharacterized protein</fullName>
    </submittedName>
</protein>
<dbReference type="STRING" id="467210.HMPREF1866_02829"/>
<evidence type="ECO:0000256" key="1">
    <source>
        <dbReference type="SAM" id="MobiDB-lite"/>
    </source>
</evidence>
<feature type="region of interest" description="Disordered" evidence="1">
    <location>
        <begin position="46"/>
        <end position="66"/>
    </location>
</feature>
<gene>
    <name evidence="2" type="ORF">HMPREF1866_02829</name>
</gene>
<evidence type="ECO:0000313" key="3">
    <source>
        <dbReference type="Proteomes" id="UP000070394"/>
    </source>
</evidence>
<dbReference type="AlphaFoldDB" id="A0A133ZBW8"/>
<dbReference type="EMBL" id="LSDA01000145">
    <property type="protein sequence ID" value="KXB52911.1"/>
    <property type="molecule type" value="Genomic_DNA"/>
</dbReference>